<gene>
    <name evidence="1" type="ORF">BDN72DRAFT_744184</name>
</gene>
<proteinExistence type="predicted"/>
<organism evidence="1 2">
    <name type="scientific">Pluteus cervinus</name>
    <dbReference type="NCBI Taxonomy" id="181527"/>
    <lineage>
        <taxon>Eukaryota</taxon>
        <taxon>Fungi</taxon>
        <taxon>Dikarya</taxon>
        <taxon>Basidiomycota</taxon>
        <taxon>Agaricomycotina</taxon>
        <taxon>Agaricomycetes</taxon>
        <taxon>Agaricomycetidae</taxon>
        <taxon>Agaricales</taxon>
        <taxon>Pluteineae</taxon>
        <taxon>Pluteaceae</taxon>
        <taxon>Pluteus</taxon>
    </lineage>
</organism>
<feature type="non-terminal residue" evidence="1">
    <location>
        <position position="72"/>
    </location>
</feature>
<keyword evidence="2" id="KW-1185">Reference proteome</keyword>
<name>A0ACD2ZY55_9AGAR</name>
<dbReference type="Proteomes" id="UP000308600">
    <property type="component" value="Unassembled WGS sequence"/>
</dbReference>
<accession>A0ACD2ZY55</accession>
<dbReference type="EMBL" id="ML209328">
    <property type="protein sequence ID" value="TFK58493.1"/>
    <property type="molecule type" value="Genomic_DNA"/>
</dbReference>
<feature type="non-terminal residue" evidence="1">
    <location>
        <position position="1"/>
    </location>
</feature>
<sequence length="72" mass="8216">ECKHKGDVCANCAGDHRTSTCMNPLVRRCANCSGEHSAASRDCPVFKDELRRMEVEFPERYLPYVPTNEPWT</sequence>
<evidence type="ECO:0000313" key="2">
    <source>
        <dbReference type="Proteomes" id="UP000308600"/>
    </source>
</evidence>
<protein>
    <submittedName>
        <fullName evidence="1">Uncharacterized protein</fullName>
    </submittedName>
</protein>
<reference evidence="1 2" key="1">
    <citation type="journal article" date="2019" name="Nat. Ecol. Evol.">
        <title>Megaphylogeny resolves global patterns of mushroom evolution.</title>
        <authorList>
            <person name="Varga T."/>
            <person name="Krizsan K."/>
            <person name="Foldi C."/>
            <person name="Dima B."/>
            <person name="Sanchez-Garcia M."/>
            <person name="Sanchez-Ramirez S."/>
            <person name="Szollosi G.J."/>
            <person name="Szarkandi J.G."/>
            <person name="Papp V."/>
            <person name="Albert L."/>
            <person name="Andreopoulos W."/>
            <person name="Angelini C."/>
            <person name="Antonin V."/>
            <person name="Barry K.W."/>
            <person name="Bougher N.L."/>
            <person name="Buchanan P."/>
            <person name="Buyck B."/>
            <person name="Bense V."/>
            <person name="Catcheside P."/>
            <person name="Chovatia M."/>
            <person name="Cooper J."/>
            <person name="Damon W."/>
            <person name="Desjardin D."/>
            <person name="Finy P."/>
            <person name="Geml J."/>
            <person name="Haridas S."/>
            <person name="Hughes K."/>
            <person name="Justo A."/>
            <person name="Karasinski D."/>
            <person name="Kautmanova I."/>
            <person name="Kiss B."/>
            <person name="Kocsube S."/>
            <person name="Kotiranta H."/>
            <person name="LaButti K.M."/>
            <person name="Lechner B.E."/>
            <person name="Liimatainen K."/>
            <person name="Lipzen A."/>
            <person name="Lukacs Z."/>
            <person name="Mihaltcheva S."/>
            <person name="Morgado L.N."/>
            <person name="Niskanen T."/>
            <person name="Noordeloos M.E."/>
            <person name="Ohm R.A."/>
            <person name="Ortiz-Santana B."/>
            <person name="Ovrebo C."/>
            <person name="Racz N."/>
            <person name="Riley R."/>
            <person name="Savchenko A."/>
            <person name="Shiryaev A."/>
            <person name="Soop K."/>
            <person name="Spirin V."/>
            <person name="Szebenyi C."/>
            <person name="Tomsovsky M."/>
            <person name="Tulloss R.E."/>
            <person name="Uehling J."/>
            <person name="Grigoriev I.V."/>
            <person name="Vagvolgyi C."/>
            <person name="Papp T."/>
            <person name="Martin F.M."/>
            <person name="Miettinen O."/>
            <person name="Hibbett D.S."/>
            <person name="Nagy L.G."/>
        </authorList>
    </citation>
    <scope>NUCLEOTIDE SEQUENCE [LARGE SCALE GENOMIC DNA]</scope>
    <source>
        <strain evidence="1 2">NL-1719</strain>
    </source>
</reference>
<evidence type="ECO:0000313" key="1">
    <source>
        <dbReference type="EMBL" id="TFK58493.1"/>
    </source>
</evidence>